<dbReference type="PANTHER" id="PTHR47773:SF1">
    <property type="entry name" value="C2H2-TYPE DOMAIN-CONTAINING PROTEIN"/>
    <property type="match status" value="1"/>
</dbReference>
<evidence type="ECO:0000313" key="3">
    <source>
        <dbReference type="Proteomes" id="UP001591681"/>
    </source>
</evidence>
<name>A0ABD1J0K5_9TELE</name>
<feature type="region of interest" description="Disordered" evidence="1">
    <location>
        <begin position="295"/>
        <end position="326"/>
    </location>
</feature>
<evidence type="ECO:0000256" key="1">
    <source>
        <dbReference type="SAM" id="MobiDB-lite"/>
    </source>
</evidence>
<proteinExistence type="predicted"/>
<feature type="compositionally biased region" description="Acidic residues" evidence="1">
    <location>
        <begin position="295"/>
        <end position="314"/>
    </location>
</feature>
<organism evidence="2 3">
    <name type="scientific">Coilia grayii</name>
    <name type="common">Gray's grenadier anchovy</name>
    <dbReference type="NCBI Taxonomy" id="363190"/>
    <lineage>
        <taxon>Eukaryota</taxon>
        <taxon>Metazoa</taxon>
        <taxon>Chordata</taxon>
        <taxon>Craniata</taxon>
        <taxon>Vertebrata</taxon>
        <taxon>Euteleostomi</taxon>
        <taxon>Actinopterygii</taxon>
        <taxon>Neopterygii</taxon>
        <taxon>Teleostei</taxon>
        <taxon>Clupei</taxon>
        <taxon>Clupeiformes</taxon>
        <taxon>Clupeoidei</taxon>
        <taxon>Engraulidae</taxon>
        <taxon>Coilinae</taxon>
        <taxon>Coilia</taxon>
    </lineage>
</organism>
<dbReference type="PANTHER" id="PTHR47773">
    <property type="entry name" value="SI:DKEY-9I5.2-RELATED"/>
    <property type="match status" value="1"/>
</dbReference>
<accession>A0ABD1J0K5</accession>
<reference evidence="2 3" key="1">
    <citation type="submission" date="2024-09" db="EMBL/GenBank/DDBJ databases">
        <title>A chromosome-level genome assembly of Gray's grenadier anchovy, Coilia grayii.</title>
        <authorList>
            <person name="Fu Z."/>
        </authorList>
    </citation>
    <scope>NUCLEOTIDE SEQUENCE [LARGE SCALE GENOMIC DNA]</scope>
    <source>
        <strain evidence="2">G4</strain>
        <tissue evidence="2">Muscle</tissue>
    </source>
</reference>
<feature type="compositionally biased region" description="Pro residues" evidence="1">
    <location>
        <begin position="558"/>
        <end position="584"/>
    </location>
</feature>
<dbReference type="AlphaFoldDB" id="A0ABD1J0K5"/>
<keyword evidence="3" id="KW-1185">Reference proteome</keyword>
<dbReference type="Proteomes" id="UP001591681">
    <property type="component" value="Unassembled WGS sequence"/>
</dbReference>
<sequence>MANPLPGTLPRSLTCQCSRCGRPVPGSPAVLLVDSSSSFLEHLFGDWVKQGTVIRLDIRHWLHRWDAVVKQSHAKYGTFMSAMAGAVMAYKRADMMLLIQAVRFGNSEMYDRYTKQEMMAFLKPHQETAMVVESILTELRGPAGLDIDGIHLFKSTEAVDAHWAVASKHLSCMQDPPGVQLYVSVKVVEMNGIRLNKYRCRRGSNSLEGLHAHLFNAIPSQHCGITPFQIQRVNQQAEFLFGKEHVLEPNIAAPMPVPKAYEHPDEEELLGVEYAMCQSTSFTARDYYVQKVEEEQLCEEEEKEEEQDDDETVDEGVGMSSDAEEDPIDRVREQHVVLTQAINAEEEDSPALQDVSMTHRHLHLPANSLHDHDKTAARFAKQYESRWGYTLFRRCLGVDSPETRAAQKTKFGWMRYAQAAQVTEDRRLLYLLLKMLKHRTPANQLVSPSKVTVSLKGQYKRIADRVRDDPILSGLAISLPNINAKSISTFISREEKKANYAATVRPEVTPHLKVLSDMPFLEAPALPSSLPPSDRPQVQYQHVHHEAGKRRGEKRRPPAPTPLQPRPPAPTPIQPRPPAAYTYGPPPMSAAPILLVLPTQPQAPSVLYRGPSCSQTFVPPEPTVKVSMPNKSTRPCGACNVPNCGGQWKRYTPSKDKVAGSTQKIFCFCPSTRKSITPDFDNVVYDNFEHFKSVVDAKRRTV</sequence>
<gene>
    <name evidence="2" type="ORF">ACEWY4_024485</name>
</gene>
<evidence type="ECO:0000313" key="2">
    <source>
        <dbReference type="EMBL" id="KAL2080692.1"/>
    </source>
</evidence>
<protein>
    <submittedName>
        <fullName evidence="2">Uncharacterized protein</fullName>
    </submittedName>
</protein>
<dbReference type="EMBL" id="JBHFQA010000021">
    <property type="protein sequence ID" value="KAL2080692.1"/>
    <property type="molecule type" value="Genomic_DNA"/>
</dbReference>
<comment type="caution">
    <text evidence="2">The sequence shown here is derived from an EMBL/GenBank/DDBJ whole genome shotgun (WGS) entry which is preliminary data.</text>
</comment>
<feature type="region of interest" description="Disordered" evidence="1">
    <location>
        <begin position="525"/>
        <end position="584"/>
    </location>
</feature>